<dbReference type="AlphaFoldDB" id="A0A4W5NSZ9"/>
<dbReference type="InterPro" id="IPR016186">
    <property type="entry name" value="C-type_lectin-like/link_sf"/>
</dbReference>
<evidence type="ECO:0008006" key="3">
    <source>
        <dbReference type="Google" id="ProtNLM"/>
    </source>
</evidence>
<dbReference type="Gene3D" id="3.10.100.10">
    <property type="entry name" value="Mannose-Binding Protein A, subunit A"/>
    <property type="match status" value="1"/>
</dbReference>
<keyword evidence="2" id="KW-1185">Reference proteome</keyword>
<reference evidence="2" key="1">
    <citation type="submission" date="2018-06" db="EMBL/GenBank/DDBJ databases">
        <title>Genome assembly of Danube salmon.</title>
        <authorList>
            <person name="Macqueen D.J."/>
            <person name="Gundappa M.K."/>
        </authorList>
    </citation>
    <scope>NUCLEOTIDE SEQUENCE [LARGE SCALE GENOMIC DNA]</scope>
</reference>
<evidence type="ECO:0000313" key="1">
    <source>
        <dbReference type="Ensembl" id="ENSHHUP00000055331.1"/>
    </source>
</evidence>
<dbReference type="Proteomes" id="UP000314982">
    <property type="component" value="Unassembled WGS sequence"/>
</dbReference>
<reference evidence="1" key="2">
    <citation type="submission" date="2025-08" db="UniProtKB">
        <authorList>
            <consortium name="Ensembl"/>
        </authorList>
    </citation>
    <scope>IDENTIFICATION</scope>
</reference>
<name>A0A4W5NSZ9_9TELE</name>
<accession>A0A4W5NSZ9</accession>
<dbReference type="InterPro" id="IPR016187">
    <property type="entry name" value="CTDL_fold"/>
</dbReference>
<reference evidence="1" key="3">
    <citation type="submission" date="2025-09" db="UniProtKB">
        <authorList>
            <consortium name="Ensembl"/>
        </authorList>
    </citation>
    <scope>IDENTIFICATION</scope>
</reference>
<protein>
    <recommendedName>
        <fullName evidence="3">C-type lectin domain-containing protein</fullName>
    </recommendedName>
</protein>
<proteinExistence type="predicted"/>
<evidence type="ECO:0000313" key="2">
    <source>
        <dbReference type="Proteomes" id="UP000314982"/>
    </source>
</evidence>
<sequence>MVDMGSTACVGMYSTFIDNDSQYFEDAEVRMSVPSLRAGPGPYKLATACLATLCAVLLLSIIAASTHCEYIHSKHTTIDQIQMQRDTVNVMAPIAPLRELQTEKEDLVKERDELLARLAKSEPEPTSPLSPTSTPLALSTAVTCPRDWLVFNSNCYYISTKSMHWHNSQARLHTNGQQYVWLTLWGFLKKQFFCLCIFWEEGEPNNHIDEDCGYIVKTCKLERKAVTSWYDIEMQSSVPAT</sequence>
<dbReference type="SUPFAM" id="SSF56436">
    <property type="entry name" value="C-type lectin-like"/>
    <property type="match status" value="1"/>
</dbReference>
<dbReference type="GeneTree" id="ENSGT00980000202540"/>
<dbReference type="Ensembl" id="ENSHHUT00000057255.1">
    <property type="protein sequence ID" value="ENSHHUP00000055331.1"/>
    <property type="gene ID" value="ENSHHUG00000033092.1"/>
</dbReference>
<organism evidence="1 2">
    <name type="scientific">Hucho hucho</name>
    <name type="common">huchen</name>
    <dbReference type="NCBI Taxonomy" id="62062"/>
    <lineage>
        <taxon>Eukaryota</taxon>
        <taxon>Metazoa</taxon>
        <taxon>Chordata</taxon>
        <taxon>Craniata</taxon>
        <taxon>Vertebrata</taxon>
        <taxon>Euteleostomi</taxon>
        <taxon>Actinopterygii</taxon>
        <taxon>Neopterygii</taxon>
        <taxon>Teleostei</taxon>
        <taxon>Protacanthopterygii</taxon>
        <taxon>Salmoniformes</taxon>
        <taxon>Salmonidae</taxon>
        <taxon>Salmoninae</taxon>
        <taxon>Hucho</taxon>
    </lineage>
</organism>